<dbReference type="PANTHER" id="PTHR34406:SF1">
    <property type="entry name" value="PROTEIN YCEI"/>
    <property type="match status" value="1"/>
</dbReference>
<protein>
    <submittedName>
        <fullName evidence="3">YceI family protein</fullName>
    </submittedName>
</protein>
<dbReference type="SMART" id="SM00867">
    <property type="entry name" value="YceI"/>
    <property type="match status" value="1"/>
</dbReference>
<feature type="domain" description="Lipid/polyisoprenoid-binding YceI-like" evidence="2">
    <location>
        <begin position="109"/>
        <end position="277"/>
    </location>
</feature>
<proteinExistence type="inferred from homology"/>
<dbReference type="Proteomes" id="UP001500618">
    <property type="component" value="Unassembled WGS sequence"/>
</dbReference>
<dbReference type="EMBL" id="BAAANY010000005">
    <property type="protein sequence ID" value="GAA1667587.1"/>
    <property type="molecule type" value="Genomic_DNA"/>
</dbReference>
<keyword evidence="4" id="KW-1185">Reference proteome</keyword>
<dbReference type="InterPro" id="IPR013784">
    <property type="entry name" value="Carb-bd-like_fold"/>
</dbReference>
<sequence length="285" mass="29959">MTTEPVEMRSHSQAGGVRATIQTSDGWAVSTAILTVTDSAGRQVGRAMADGDGVVATGRLDPGTYTAILTAPGFTPSAHTAMVTASGSAELGTLRLSRLPGADLPATGIWTIDPAHTSILVSARHMGLTSVSGRFTAFAGTIQIAEPLERSSVTAVIEADSIDTANKMRDDHMRSADFLAVDRFPTITYSGLGLTARGPEKWALSGDLTIKDVTKMVTLELTYLGLRVDPWGNTRLGVKALGELRRGDFSITYNQVLAAGIDAVGTTLRVEMDIQAVQGDTVPSL</sequence>
<evidence type="ECO:0000313" key="4">
    <source>
        <dbReference type="Proteomes" id="UP001500618"/>
    </source>
</evidence>
<evidence type="ECO:0000259" key="2">
    <source>
        <dbReference type="SMART" id="SM00867"/>
    </source>
</evidence>
<dbReference type="SUPFAM" id="SSF49452">
    <property type="entry name" value="Starch-binding domain-like"/>
    <property type="match status" value="1"/>
</dbReference>
<dbReference type="InterPro" id="IPR007372">
    <property type="entry name" value="Lipid/polyisoprenoid-bd_YceI"/>
</dbReference>
<organism evidence="3 4">
    <name type="scientific">Fodinicola feengrottensis</name>
    <dbReference type="NCBI Taxonomy" id="435914"/>
    <lineage>
        <taxon>Bacteria</taxon>
        <taxon>Bacillati</taxon>
        <taxon>Actinomycetota</taxon>
        <taxon>Actinomycetes</taxon>
        <taxon>Mycobacteriales</taxon>
        <taxon>Fodinicola</taxon>
    </lineage>
</organism>
<comment type="similarity">
    <text evidence="1">Belongs to the UPF0312 family.</text>
</comment>
<dbReference type="RefSeq" id="WP_163566569.1">
    <property type="nucleotide sequence ID" value="NZ_BAAANY010000005.1"/>
</dbReference>
<dbReference type="Pfam" id="PF04264">
    <property type="entry name" value="YceI"/>
    <property type="match status" value="1"/>
</dbReference>
<name>A0ABN2G9E8_9ACTN</name>
<accession>A0ABN2G9E8</accession>
<dbReference type="Gene3D" id="2.40.128.110">
    <property type="entry name" value="Lipid/polyisoprenoid-binding, YceI-like"/>
    <property type="match status" value="1"/>
</dbReference>
<dbReference type="InterPro" id="IPR036761">
    <property type="entry name" value="TTHA0802/YceI-like_sf"/>
</dbReference>
<dbReference type="PANTHER" id="PTHR34406">
    <property type="entry name" value="PROTEIN YCEI"/>
    <property type="match status" value="1"/>
</dbReference>
<dbReference type="SUPFAM" id="SSF101874">
    <property type="entry name" value="YceI-like"/>
    <property type="match status" value="1"/>
</dbReference>
<evidence type="ECO:0000313" key="3">
    <source>
        <dbReference type="EMBL" id="GAA1667587.1"/>
    </source>
</evidence>
<evidence type="ECO:0000256" key="1">
    <source>
        <dbReference type="ARBA" id="ARBA00008812"/>
    </source>
</evidence>
<dbReference type="Gene3D" id="2.60.40.1120">
    <property type="entry name" value="Carboxypeptidase-like, regulatory domain"/>
    <property type="match status" value="1"/>
</dbReference>
<comment type="caution">
    <text evidence="3">The sequence shown here is derived from an EMBL/GenBank/DDBJ whole genome shotgun (WGS) entry which is preliminary data.</text>
</comment>
<reference evidence="3 4" key="1">
    <citation type="journal article" date="2019" name="Int. J. Syst. Evol. Microbiol.">
        <title>The Global Catalogue of Microorganisms (GCM) 10K type strain sequencing project: providing services to taxonomists for standard genome sequencing and annotation.</title>
        <authorList>
            <consortium name="The Broad Institute Genomics Platform"/>
            <consortium name="The Broad Institute Genome Sequencing Center for Infectious Disease"/>
            <person name="Wu L."/>
            <person name="Ma J."/>
        </authorList>
    </citation>
    <scope>NUCLEOTIDE SEQUENCE [LARGE SCALE GENOMIC DNA]</scope>
    <source>
        <strain evidence="3 4">JCM 14718</strain>
    </source>
</reference>
<gene>
    <name evidence="3" type="ORF">GCM10009765_16300</name>
</gene>